<dbReference type="GO" id="GO:0008168">
    <property type="term" value="F:methyltransferase activity"/>
    <property type="evidence" value="ECO:0007669"/>
    <property type="project" value="UniProtKB-KW"/>
</dbReference>
<evidence type="ECO:0000256" key="5">
    <source>
        <dbReference type="SAM" id="Phobius"/>
    </source>
</evidence>
<sequence length="190" mass="22153">MIYVLIGIFSFVLMFLFDVFTLYDRPYLKRFFGIIGLSLFIYSTIQVIVHSDRINLPLEVQLVAGILCLLSLLLLVFSLFIEVSFIKTYGNETHNNNLVNTGTYALCRHPGVLWFAFIFLFLFLFTGAELLIIAGISWTLMDVIYILLQERYIFNHMFKSYPEYQKTTPMLIPNRTSINKCIETIIFINK</sequence>
<dbReference type="OrthoDB" id="1655752at2"/>
<dbReference type="Pfam" id="PF04191">
    <property type="entry name" value="PEMT"/>
    <property type="match status" value="1"/>
</dbReference>
<proteinExistence type="predicted"/>
<dbReference type="RefSeq" id="WP_008827403.1">
    <property type="nucleotide sequence ID" value="NZ_AFNU02000006.1"/>
</dbReference>
<evidence type="ECO:0000313" key="7">
    <source>
        <dbReference type="Proteomes" id="UP000005707"/>
    </source>
</evidence>
<dbReference type="AlphaFoldDB" id="U2FGJ6"/>
<evidence type="ECO:0000256" key="4">
    <source>
        <dbReference type="ARBA" id="ARBA00023136"/>
    </source>
</evidence>
<dbReference type="Proteomes" id="UP000005707">
    <property type="component" value="Unassembled WGS sequence"/>
</dbReference>
<dbReference type="GO" id="GO:0032259">
    <property type="term" value="P:methylation"/>
    <property type="evidence" value="ECO:0007669"/>
    <property type="project" value="UniProtKB-KW"/>
</dbReference>
<dbReference type="GO" id="GO:0012505">
    <property type="term" value="C:endomembrane system"/>
    <property type="evidence" value="ECO:0007669"/>
    <property type="project" value="UniProtKB-SubCell"/>
</dbReference>
<keyword evidence="2 5" id="KW-0812">Transmembrane</keyword>
<feature type="transmembrane region" description="Helical" evidence="5">
    <location>
        <begin position="61"/>
        <end position="85"/>
    </location>
</feature>
<keyword evidence="4 5" id="KW-0472">Membrane</keyword>
<dbReference type="STRING" id="1033810.HLPCO_001904"/>
<keyword evidence="3 5" id="KW-1133">Transmembrane helix</keyword>
<gene>
    <name evidence="6" type="ORF">HLPCO_001904</name>
</gene>
<name>U2FGJ6_9MOLU</name>
<feature type="transmembrane region" description="Helical" evidence="5">
    <location>
        <begin position="106"/>
        <end position="124"/>
    </location>
</feature>
<keyword evidence="6" id="KW-0808">Transferase</keyword>
<organism evidence="6 7">
    <name type="scientific">Haloplasma contractile SSD-17B</name>
    <dbReference type="NCBI Taxonomy" id="1033810"/>
    <lineage>
        <taxon>Bacteria</taxon>
        <taxon>Bacillati</taxon>
        <taxon>Mycoplasmatota</taxon>
        <taxon>Mollicutes</taxon>
        <taxon>Haloplasmatales</taxon>
        <taxon>Haloplasmataceae</taxon>
        <taxon>Haloplasma</taxon>
    </lineage>
</organism>
<accession>U2FGJ6</accession>
<dbReference type="EMBL" id="AFNU02000006">
    <property type="protein sequence ID" value="ERJ11990.1"/>
    <property type="molecule type" value="Genomic_DNA"/>
</dbReference>
<protein>
    <submittedName>
        <fullName evidence="6">Phospholipid methyltransferase protein</fullName>
    </submittedName>
</protein>
<keyword evidence="6" id="KW-0489">Methyltransferase</keyword>
<dbReference type="InParanoid" id="U2FGJ6"/>
<comment type="subcellular location">
    <subcellularLocation>
        <location evidence="1">Endomembrane system</location>
        <topology evidence="1">Multi-pass membrane protein</topology>
    </subcellularLocation>
</comment>
<feature type="transmembrane region" description="Helical" evidence="5">
    <location>
        <begin position="6"/>
        <end position="23"/>
    </location>
</feature>
<reference evidence="6 7" key="2">
    <citation type="journal article" date="2013" name="PLoS ONE">
        <title>INDIGO - INtegrated Data Warehouse of MIcrobial GenOmes with Examples from the Red Sea Extremophiles.</title>
        <authorList>
            <person name="Alam I."/>
            <person name="Antunes A."/>
            <person name="Kamau A.A."/>
            <person name="Ba Alawi W."/>
            <person name="Kalkatawi M."/>
            <person name="Stingl U."/>
            <person name="Bajic V.B."/>
        </authorList>
    </citation>
    <scope>NUCLEOTIDE SEQUENCE [LARGE SCALE GENOMIC DNA]</scope>
    <source>
        <strain evidence="6 7">SSD-17B</strain>
    </source>
</reference>
<feature type="transmembrane region" description="Helical" evidence="5">
    <location>
        <begin position="30"/>
        <end position="49"/>
    </location>
</feature>
<comment type="caution">
    <text evidence="6">The sequence shown here is derived from an EMBL/GenBank/DDBJ whole genome shotgun (WGS) entry which is preliminary data.</text>
</comment>
<evidence type="ECO:0000256" key="1">
    <source>
        <dbReference type="ARBA" id="ARBA00004127"/>
    </source>
</evidence>
<dbReference type="Gene3D" id="1.20.120.1630">
    <property type="match status" value="1"/>
</dbReference>
<dbReference type="InterPro" id="IPR007318">
    <property type="entry name" value="Phopholipid_MeTrfase"/>
</dbReference>
<keyword evidence="7" id="KW-1185">Reference proteome</keyword>
<dbReference type="eggNOG" id="COG2020">
    <property type="taxonomic scope" value="Bacteria"/>
</dbReference>
<evidence type="ECO:0000256" key="2">
    <source>
        <dbReference type="ARBA" id="ARBA00022692"/>
    </source>
</evidence>
<reference evidence="6 7" key="1">
    <citation type="journal article" date="2011" name="J. Bacteriol.">
        <title>Genome sequence of Haloplasma contractile, an unusual contractile bacterium from a deep-sea anoxic brine lake.</title>
        <authorList>
            <person name="Antunes A."/>
            <person name="Alam I."/>
            <person name="El Dorry H."/>
            <person name="Siam R."/>
            <person name="Robertson A."/>
            <person name="Bajic V.B."/>
            <person name="Stingl U."/>
        </authorList>
    </citation>
    <scope>NUCLEOTIDE SEQUENCE [LARGE SCALE GENOMIC DNA]</scope>
    <source>
        <strain evidence="6 7">SSD-17B</strain>
    </source>
</reference>
<evidence type="ECO:0000256" key="3">
    <source>
        <dbReference type="ARBA" id="ARBA00022989"/>
    </source>
</evidence>
<evidence type="ECO:0000313" key="6">
    <source>
        <dbReference type="EMBL" id="ERJ11990.1"/>
    </source>
</evidence>